<evidence type="ECO:0000313" key="13">
    <source>
        <dbReference type="Proteomes" id="UP000515150"/>
    </source>
</evidence>
<dbReference type="InterPro" id="IPR012337">
    <property type="entry name" value="RNaseH-like_sf"/>
</dbReference>
<evidence type="ECO:0000256" key="3">
    <source>
        <dbReference type="ARBA" id="ARBA00022679"/>
    </source>
</evidence>
<dbReference type="GO" id="GO:0015074">
    <property type="term" value="P:DNA integration"/>
    <property type="evidence" value="ECO:0007669"/>
    <property type="project" value="InterPro"/>
</dbReference>
<evidence type="ECO:0000259" key="10">
    <source>
        <dbReference type="PROSITE" id="PS50878"/>
    </source>
</evidence>
<evidence type="ECO:0000259" key="11">
    <source>
        <dbReference type="PROSITE" id="PS50879"/>
    </source>
</evidence>
<dbReference type="PROSITE" id="PS50994">
    <property type="entry name" value="INTEGRASE"/>
    <property type="match status" value="1"/>
</dbReference>
<keyword evidence="8" id="KW-0511">Multifunctional enzyme</keyword>
<dbReference type="AlphaFoldDB" id="A0A9W2Y9N3"/>
<reference evidence="14" key="1">
    <citation type="submission" date="2025-08" db="UniProtKB">
        <authorList>
            <consortium name="RefSeq"/>
        </authorList>
    </citation>
    <scope>IDENTIFICATION</scope>
</reference>
<dbReference type="InterPro" id="IPR040643">
    <property type="entry name" value="MLVIN_C"/>
</dbReference>
<dbReference type="GO" id="GO:0003676">
    <property type="term" value="F:nucleic acid binding"/>
    <property type="evidence" value="ECO:0007669"/>
    <property type="project" value="InterPro"/>
</dbReference>
<dbReference type="FunFam" id="3.30.70.270:FF:000020">
    <property type="entry name" value="Transposon Tf2-6 polyprotein-like Protein"/>
    <property type="match status" value="1"/>
</dbReference>
<dbReference type="PROSITE" id="PS50878">
    <property type="entry name" value="RT_POL"/>
    <property type="match status" value="1"/>
</dbReference>
<dbReference type="Pfam" id="PF00075">
    <property type="entry name" value="RNase_H"/>
    <property type="match status" value="1"/>
</dbReference>
<dbReference type="InterPro" id="IPR002156">
    <property type="entry name" value="RNaseH_domain"/>
</dbReference>
<dbReference type="Gene3D" id="3.10.20.370">
    <property type="match status" value="1"/>
</dbReference>
<keyword evidence="7" id="KW-0378">Hydrolase</keyword>
<dbReference type="PANTHER" id="PTHR37984">
    <property type="entry name" value="PROTEIN CBG26694"/>
    <property type="match status" value="1"/>
</dbReference>
<evidence type="ECO:0000256" key="7">
    <source>
        <dbReference type="ARBA" id="ARBA00022801"/>
    </source>
</evidence>
<evidence type="ECO:0000256" key="5">
    <source>
        <dbReference type="ARBA" id="ARBA00022722"/>
    </source>
</evidence>
<evidence type="ECO:0000256" key="9">
    <source>
        <dbReference type="SAM" id="MobiDB-lite"/>
    </source>
</evidence>
<accession>A0A9W2Y9N3</accession>
<dbReference type="Gene3D" id="3.30.70.270">
    <property type="match status" value="2"/>
</dbReference>
<dbReference type="GeneID" id="129605141"/>
<dbReference type="Pfam" id="PF17919">
    <property type="entry name" value="RT_RNaseH_2"/>
    <property type="match status" value="1"/>
</dbReference>
<dbReference type="InterPro" id="IPR000477">
    <property type="entry name" value="RT_dom"/>
</dbReference>
<dbReference type="PROSITE" id="PS50879">
    <property type="entry name" value="RNASE_H_1"/>
    <property type="match status" value="1"/>
</dbReference>
<dbReference type="Gene3D" id="2.30.30.850">
    <property type="match status" value="1"/>
</dbReference>
<dbReference type="Proteomes" id="UP000515150">
    <property type="component" value="Chromosome 14"/>
</dbReference>
<dbReference type="InterPro" id="IPR043502">
    <property type="entry name" value="DNA/RNA_pol_sf"/>
</dbReference>
<keyword evidence="3" id="KW-0808">Transferase</keyword>
<evidence type="ECO:0000256" key="4">
    <source>
        <dbReference type="ARBA" id="ARBA00022695"/>
    </source>
</evidence>
<dbReference type="SUPFAM" id="SSF53098">
    <property type="entry name" value="Ribonuclease H-like"/>
    <property type="match status" value="2"/>
</dbReference>
<dbReference type="InterPro" id="IPR041577">
    <property type="entry name" value="RT_RNaseH_2"/>
</dbReference>
<dbReference type="InterPro" id="IPR043128">
    <property type="entry name" value="Rev_trsase/Diguanyl_cyclase"/>
</dbReference>
<dbReference type="GO" id="GO:0016779">
    <property type="term" value="F:nucleotidyltransferase activity"/>
    <property type="evidence" value="ECO:0007669"/>
    <property type="project" value="UniProtKB-KW"/>
</dbReference>
<keyword evidence="6" id="KW-0255">Endonuclease</keyword>
<dbReference type="InterPro" id="IPR050951">
    <property type="entry name" value="Retrovirus_Pol_polyprotein"/>
</dbReference>
<dbReference type="SUPFAM" id="SSF56672">
    <property type="entry name" value="DNA/RNA polymerases"/>
    <property type="match status" value="1"/>
</dbReference>
<evidence type="ECO:0000256" key="8">
    <source>
        <dbReference type="ARBA" id="ARBA00023268"/>
    </source>
</evidence>
<organism evidence="13 14">
    <name type="scientific">Betta splendens</name>
    <name type="common">Siamese fighting fish</name>
    <dbReference type="NCBI Taxonomy" id="158456"/>
    <lineage>
        <taxon>Eukaryota</taxon>
        <taxon>Metazoa</taxon>
        <taxon>Chordata</taxon>
        <taxon>Craniata</taxon>
        <taxon>Vertebrata</taxon>
        <taxon>Euteleostomi</taxon>
        <taxon>Actinopterygii</taxon>
        <taxon>Neopterygii</taxon>
        <taxon>Teleostei</taxon>
        <taxon>Neoteleostei</taxon>
        <taxon>Acanthomorphata</taxon>
        <taxon>Anabantaria</taxon>
        <taxon>Anabantiformes</taxon>
        <taxon>Anabantoidei</taxon>
        <taxon>Osphronemidae</taxon>
        <taxon>Betta</taxon>
    </lineage>
</organism>
<evidence type="ECO:0000256" key="2">
    <source>
        <dbReference type="ARBA" id="ARBA00012180"/>
    </source>
</evidence>
<keyword evidence="5" id="KW-0540">Nuclease</keyword>
<dbReference type="EC" id="3.1.26.4" evidence="2"/>
<protein>
    <recommendedName>
        <fullName evidence="2">ribonuclease H</fullName>
        <ecNumber evidence="2">3.1.26.4</ecNumber>
    </recommendedName>
</protein>
<feature type="region of interest" description="Disordered" evidence="9">
    <location>
        <begin position="903"/>
        <end position="930"/>
    </location>
</feature>
<dbReference type="RefSeq" id="XP_055370688.1">
    <property type="nucleotide sequence ID" value="XM_055514713.1"/>
</dbReference>
<evidence type="ECO:0000313" key="14">
    <source>
        <dbReference type="RefSeq" id="XP_055370688.1"/>
    </source>
</evidence>
<comment type="similarity">
    <text evidence="1">Belongs to the beta type-B retroviral polymerase family. HERV class-II K(HML-2) pol subfamily.</text>
</comment>
<keyword evidence="4" id="KW-0548">Nucleotidyltransferase</keyword>
<dbReference type="Pfam" id="PF18697">
    <property type="entry name" value="MLVIN_C"/>
    <property type="match status" value="1"/>
</dbReference>
<sequence>MRRSNHARLRVPVHKDSQFWFAFEFNGKSYTFTRLCQGYSESPTIYNMALKDSLDDLVLSPGTALLQYVDDLMICTEDQETCAADTIKLLKHLHAAGHKASLSKLQFVQTEVTFLGHIITAEGKSISPKRAEAIQNLPKPCTYKQLMSFLGMCSYCRNFIPNCAVLEAPLRALMQTSSASTTRLTWTSEAEQAFTDLKLALQSAPTLGLPDPTRPFTQTVDEKSGCMTSVLLQDHGGRPRPVAYFSAKLDPVAAGLPRCLRAVAAAEKAVLASRDIVGYSDVTLLVPHAVSLILLEQKTSHLSTARWLRYNTILLEMPNITVKRCNVLNPATLFPGPDDGEPHNCVSVLNQVCTPRPDLSEVPIPNCDLVLFVDGSASRDPASGHCQVGYAVCTSHTVLQSGPLPGHYSAQAAELIALTEACKLAEGKSVTIYTDSRYAFGVTHDFGALWKHRKFLKSDGKPILHHDKVADLLDAILLPAAIAVCKCPAHTGGTDPISAGNARADAAAKAAARLPLPFAPCLLSSTSTRPPSPPSALPDLQTFSTPQERKLWLTNGATSSHGVWYGPDGKPCLPKHFFPHFAKLTHGLDHVSKGGMLDALTKHWYTKGFSIYAQKYCEACMTCAQHNPGKTTAKPLAAHPPPEQAFDHLMLDFIELTPAEGKKYCLVIVDMWSKWVEAFPAKHANSHAVTKALLTEIIPRWGIPSKISSDNGSHFANQALEEVGKFLNIDIRKHCSYHPQSGGAVERENGTLKNKLAKCCSETGLKWTQALPIVLSYMRMRRRMRTNLSPYEILFGRPPMMGLHPETETRILPPTEMCEDAMLQYCKNLSSVLSQISKQVKAALPKQATEPLHIFQPGDWVIIKELRRKHWHSKRWQGPFQVLLTTNTAVKIAERATWIHSSHCRKVPDPTDDPPSPSTPHEKTTTVEKN</sequence>
<dbReference type="KEGG" id="bspl:129605141"/>
<feature type="domain" description="RNase H type-1" evidence="11">
    <location>
        <begin position="365"/>
        <end position="513"/>
    </location>
</feature>
<dbReference type="PANTHER" id="PTHR37984:SF5">
    <property type="entry name" value="PROTEIN NYNRIN-LIKE"/>
    <property type="match status" value="1"/>
</dbReference>
<dbReference type="InterPro" id="IPR001584">
    <property type="entry name" value="Integrase_cat-core"/>
</dbReference>
<evidence type="ECO:0000259" key="12">
    <source>
        <dbReference type="PROSITE" id="PS50994"/>
    </source>
</evidence>
<dbReference type="Gene3D" id="1.10.340.70">
    <property type="match status" value="1"/>
</dbReference>
<feature type="domain" description="Integrase catalytic" evidence="12">
    <location>
        <begin position="637"/>
        <end position="798"/>
    </location>
</feature>
<feature type="domain" description="Reverse transcriptase" evidence="10">
    <location>
        <begin position="1"/>
        <end position="119"/>
    </location>
</feature>
<dbReference type="Pfam" id="PF00078">
    <property type="entry name" value="RVT_1"/>
    <property type="match status" value="1"/>
</dbReference>
<evidence type="ECO:0000256" key="6">
    <source>
        <dbReference type="ARBA" id="ARBA00022759"/>
    </source>
</evidence>
<gene>
    <name evidence="14" type="primary">LOC129605141</name>
</gene>
<name>A0A9W2Y9N3_BETSP</name>
<keyword evidence="13" id="KW-1185">Reference proteome</keyword>
<dbReference type="GO" id="GO:0004523">
    <property type="term" value="F:RNA-DNA hybrid ribonuclease activity"/>
    <property type="evidence" value="ECO:0007669"/>
    <property type="project" value="UniProtKB-EC"/>
</dbReference>
<dbReference type="Gene3D" id="3.30.420.10">
    <property type="entry name" value="Ribonuclease H-like superfamily/Ribonuclease H"/>
    <property type="match status" value="2"/>
</dbReference>
<dbReference type="InterPro" id="IPR036397">
    <property type="entry name" value="RNaseH_sf"/>
</dbReference>
<proteinExistence type="inferred from homology"/>
<evidence type="ECO:0000256" key="1">
    <source>
        <dbReference type="ARBA" id="ARBA00010879"/>
    </source>
</evidence>
<dbReference type="OrthoDB" id="8947436at2759"/>
<feature type="compositionally biased region" description="Basic and acidic residues" evidence="9">
    <location>
        <begin position="920"/>
        <end position="930"/>
    </location>
</feature>
<dbReference type="Pfam" id="PF00665">
    <property type="entry name" value="rve"/>
    <property type="match status" value="1"/>
</dbReference>